<dbReference type="SUPFAM" id="SSF54001">
    <property type="entry name" value="Cysteine proteinases"/>
    <property type="match status" value="1"/>
</dbReference>
<dbReference type="Gene3D" id="3.90.1720.10">
    <property type="entry name" value="endopeptidase domain like (from Nostoc punctiforme)"/>
    <property type="match status" value="1"/>
</dbReference>
<dbReference type="STRING" id="1686286.GCA_900092335_02301"/>
<dbReference type="EMBL" id="VHIR01000001">
    <property type="protein sequence ID" value="TQE44767.1"/>
    <property type="molecule type" value="Genomic_DNA"/>
</dbReference>
<name>A0A540RAZ8_9CORY</name>
<keyword evidence="2" id="KW-0645">Protease</keyword>
<feature type="coiled-coil region" evidence="5">
    <location>
        <begin position="8"/>
        <end position="49"/>
    </location>
</feature>
<keyword evidence="3 8" id="KW-0378">Hydrolase</keyword>
<keyword evidence="4" id="KW-0788">Thiol protease</keyword>
<dbReference type="InterPro" id="IPR051794">
    <property type="entry name" value="PG_Endopeptidase_C40"/>
</dbReference>
<evidence type="ECO:0000259" key="7">
    <source>
        <dbReference type="PROSITE" id="PS51935"/>
    </source>
</evidence>
<evidence type="ECO:0000313" key="8">
    <source>
        <dbReference type="EMBL" id="TQE44767.1"/>
    </source>
</evidence>
<accession>A0A540RAZ8</accession>
<dbReference type="PROSITE" id="PS51935">
    <property type="entry name" value="NLPC_P60"/>
    <property type="match status" value="1"/>
</dbReference>
<sequence>MQALVDEVGEVAQKVSAKNEEVKQLEDDLAAQQAKADDLAAQAQAAAQAADAARGAVGSQQAAINGLAQSRYRGAHRSAATTALESANPQEAIERLGYLSALSRDAHRELSTMTQASQDADTAHAKAVETADAARAEQTRLEEQRARVVKEKEALEAQQRDIEARVDALNEEQRAQWEAQFGGVTREIDPELLARLAESGVGGKAVAAALTKQGAPYGWGATGPDRFDCSGLMVWAYAQEGKSIPRTSQAQLAGGTPVPMDQLEPGDVIGYYPGVTHVGMYIGDGQVVHASTYGVPVQVVPVDSMPVQGAVRF</sequence>
<gene>
    <name evidence="8" type="ORF">EJK80_01070</name>
</gene>
<keyword evidence="5" id="KW-0175">Coiled coil</keyword>
<evidence type="ECO:0000256" key="1">
    <source>
        <dbReference type="ARBA" id="ARBA00007074"/>
    </source>
</evidence>
<comment type="similarity">
    <text evidence="1">Belongs to the peptidase C40 family.</text>
</comment>
<dbReference type="Pfam" id="PF00877">
    <property type="entry name" value="NLPC_P60"/>
    <property type="match status" value="1"/>
</dbReference>
<feature type="domain" description="NlpC/P60" evidence="7">
    <location>
        <begin position="199"/>
        <end position="313"/>
    </location>
</feature>
<dbReference type="PANTHER" id="PTHR47359:SF3">
    <property type="entry name" value="NLP_P60 DOMAIN-CONTAINING PROTEIN-RELATED"/>
    <property type="match status" value="1"/>
</dbReference>
<evidence type="ECO:0000256" key="6">
    <source>
        <dbReference type="SAM" id="MobiDB-lite"/>
    </source>
</evidence>
<dbReference type="InterPro" id="IPR000064">
    <property type="entry name" value="NLP_P60_dom"/>
</dbReference>
<dbReference type="Proteomes" id="UP000318080">
    <property type="component" value="Unassembled WGS sequence"/>
</dbReference>
<keyword evidence="9" id="KW-1185">Reference proteome</keyword>
<proteinExistence type="inferred from homology"/>
<evidence type="ECO:0000313" key="9">
    <source>
        <dbReference type="Proteomes" id="UP000318080"/>
    </source>
</evidence>
<organism evidence="8 9">
    <name type="scientific">Corynebacterium phoceense</name>
    <dbReference type="NCBI Taxonomy" id="1686286"/>
    <lineage>
        <taxon>Bacteria</taxon>
        <taxon>Bacillati</taxon>
        <taxon>Actinomycetota</taxon>
        <taxon>Actinomycetes</taxon>
        <taxon>Mycobacteriales</taxon>
        <taxon>Corynebacteriaceae</taxon>
        <taxon>Corynebacterium</taxon>
    </lineage>
</organism>
<reference evidence="8 9" key="1">
    <citation type="submission" date="2019-06" db="EMBL/GenBank/DDBJ databases">
        <title>Draft genome of C. phoceense Strain 272.</title>
        <authorList>
            <person name="Pacheco L.G.C."/>
            <person name="Barberis C.M."/>
            <person name="Almuzara M.N."/>
            <person name="Traglia G.M."/>
            <person name="Santos C.S."/>
            <person name="Rocha D.J.P.G."/>
            <person name="Aguiar E.R.G.R."/>
            <person name="Vay C.A."/>
        </authorList>
    </citation>
    <scope>NUCLEOTIDE SEQUENCE [LARGE SCALE GENOMIC DNA]</scope>
    <source>
        <strain evidence="8 9">272</strain>
    </source>
</reference>
<evidence type="ECO:0000256" key="4">
    <source>
        <dbReference type="ARBA" id="ARBA00022807"/>
    </source>
</evidence>
<comment type="caution">
    <text evidence="8">The sequence shown here is derived from an EMBL/GenBank/DDBJ whole genome shotgun (WGS) entry which is preliminary data.</text>
</comment>
<dbReference type="AlphaFoldDB" id="A0A540RAZ8"/>
<dbReference type="GO" id="GO:0008234">
    <property type="term" value="F:cysteine-type peptidase activity"/>
    <property type="evidence" value="ECO:0007669"/>
    <property type="project" value="UniProtKB-KW"/>
</dbReference>
<dbReference type="PANTHER" id="PTHR47359">
    <property type="entry name" value="PEPTIDOGLYCAN DL-ENDOPEPTIDASE CWLO"/>
    <property type="match status" value="1"/>
</dbReference>
<feature type="compositionally biased region" description="Basic and acidic residues" evidence="6">
    <location>
        <begin position="121"/>
        <end position="139"/>
    </location>
</feature>
<evidence type="ECO:0000256" key="2">
    <source>
        <dbReference type="ARBA" id="ARBA00022670"/>
    </source>
</evidence>
<evidence type="ECO:0000256" key="3">
    <source>
        <dbReference type="ARBA" id="ARBA00022801"/>
    </source>
</evidence>
<dbReference type="GO" id="GO:0006508">
    <property type="term" value="P:proteolysis"/>
    <property type="evidence" value="ECO:0007669"/>
    <property type="project" value="UniProtKB-KW"/>
</dbReference>
<dbReference type="InterPro" id="IPR038765">
    <property type="entry name" value="Papain-like_cys_pep_sf"/>
</dbReference>
<protein>
    <submittedName>
        <fullName evidence="8">Hydrolase</fullName>
    </submittedName>
</protein>
<feature type="region of interest" description="Disordered" evidence="6">
    <location>
        <begin position="115"/>
        <end position="139"/>
    </location>
</feature>
<evidence type="ECO:0000256" key="5">
    <source>
        <dbReference type="SAM" id="Coils"/>
    </source>
</evidence>